<reference evidence="3 4" key="2">
    <citation type="journal article" date="2014" name="BMC Genomics">
        <title>An improved genome of the model marine alga Ostreococcus tauri unfolds by assessing Illumina de novo assemblies.</title>
        <authorList>
            <person name="Blanc-Mathieu R."/>
            <person name="Verhelst B."/>
            <person name="Derelle E."/>
            <person name="Rombauts S."/>
            <person name="Bouget F.Y."/>
            <person name="Carre I."/>
            <person name="Chateau A."/>
            <person name="Eyre-Walker A."/>
            <person name="Grimsley N."/>
            <person name="Moreau H."/>
            <person name="Piegu B."/>
            <person name="Rivals E."/>
            <person name="Schackwitz W."/>
            <person name="Van de Peer Y."/>
            <person name="Piganeau G."/>
        </authorList>
    </citation>
    <scope>NUCLEOTIDE SEQUENCE [LARGE SCALE GENOMIC DNA]</scope>
    <source>
        <strain evidence="4">OTTH 0595 / CCAP 157/2 / RCC745</strain>
    </source>
</reference>
<dbReference type="InterPro" id="IPR047113">
    <property type="entry name" value="PA2G4/ARX1"/>
</dbReference>
<dbReference type="PANTHER" id="PTHR10804:SF11">
    <property type="entry name" value="PROLIFERATION-ASSOCIATED PROTEIN 2G4"/>
    <property type="match status" value="1"/>
</dbReference>
<dbReference type="GeneID" id="9838543"/>
<sequence length="385" mass="42510">MSDSESEYDVEEEEIDESEFTCENRARAMKQPDVVTKYKIAADCANAALKVATDACVVGAKIVDCCQAGDDSLEKETAKYYNKKDKDGNKVEKGVAFPTCVSVNNQVCHASPNADCDAVLKEGDCVKIDLGAHIDGYVATSAHTFVIGQDKITGQVADVMKACELASEIVIRKLRPGASTADISETIENVAKDFGVNVVEGVMTHNMKRFIIDGNKVILNKQTPEMKAEPTEIEMYETYALDIVMSSGEGKPKQRDERETRVYKRAIEKNYQLKMANSRAVFSEISKRFPTMPFTARALQEKRVNFGLVECCNHGLLHSYPVLYEKDGSAVAHIKSTFLVLKNGNDRITTFAPQAVESDKKLSDTALYDLIAQPLKPPKKPKAKK</sequence>
<dbReference type="STRING" id="70448.A0A096PA54"/>
<dbReference type="InterPro" id="IPR036388">
    <property type="entry name" value="WH-like_DNA-bd_sf"/>
</dbReference>
<reference evidence="4" key="1">
    <citation type="journal article" date="2006" name="Proc. Natl. Acad. Sci. U.S.A.">
        <title>Genome analysis of the smallest free-living eukaryote Ostreococcus tauri unveils many unique features.</title>
        <authorList>
            <person name="Derelle E."/>
            <person name="Ferraz C."/>
            <person name="Rombauts S."/>
            <person name="Rouze P."/>
            <person name="Worden A.Z."/>
            <person name="Robbens S."/>
            <person name="Partensky F."/>
            <person name="Degroeve S."/>
            <person name="Echeynie S."/>
            <person name="Cooke R."/>
            <person name="Saeys Y."/>
            <person name="Wuyts J."/>
            <person name="Jabbari K."/>
            <person name="Bowler C."/>
            <person name="Panaud O."/>
            <person name="Piegu B."/>
            <person name="Ball S.G."/>
            <person name="Ral J.-P."/>
            <person name="Bouget F.-Y."/>
            <person name="Piganeau G."/>
            <person name="De Baets B."/>
            <person name="Picard A."/>
            <person name="Delseny M."/>
            <person name="Demaille J."/>
            <person name="Van de Peer Y."/>
            <person name="Moreau H."/>
        </authorList>
    </citation>
    <scope>NUCLEOTIDE SEQUENCE [LARGE SCALE GENOMIC DNA]</scope>
    <source>
        <strain evidence="4">OTTH 0595 / CCAP 157/2 / RCC745</strain>
    </source>
</reference>
<dbReference type="InterPro" id="IPR036390">
    <property type="entry name" value="WH_DNA-bd_sf"/>
</dbReference>
<protein>
    <submittedName>
        <fullName evidence="3">Peptidase M24, methionine aminopeptidase</fullName>
    </submittedName>
</protein>
<dbReference type="RefSeq" id="XP_022840601.1">
    <property type="nucleotide sequence ID" value="XM_022982400.1"/>
</dbReference>
<keyword evidence="3" id="KW-0378">Hydrolase</keyword>
<dbReference type="PANTHER" id="PTHR10804">
    <property type="entry name" value="PROTEASE FAMILY M24 METHIONYL AMINOPEPTIDASE, AMINOPEPTIDASE P"/>
    <property type="match status" value="1"/>
</dbReference>
<dbReference type="Gene3D" id="3.90.230.10">
    <property type="entry name" value="Creatinase/methionine aminopeptidase superfamily"/>
    <property type="match status" value="1"/>
</dbReference>
<dbReference type="InterPro" id="IPR036005">
    <property type="entry name" value="Creatinase/aminopeptidase-like"/>
</dbReference>
<dbReference type="InParanoid" id="A0A096PA54"/>
<dbReference type="EMBL" id="CAID01000020">
    <property type="protein sequence ID" value="CEG00817.1"/>
    <property type="molecule type" value="Genomic_DNA"/>
</dbReference>
<keyword evidence="3" id="KW-0031">Aminopeptidase</keyword>
<dbReference type="SUPFAM" id="SSF46785">
    <property type="entry name" value="Winged helix' DNA-binding domain"/>
    <property type="match status" value="1"/>
</dbReference>
<accession>A0A096PA54</accession>
<dbReference type="OrthoDB" id="5876363at2759"/>
<evidence type="ECO:0000256" key="1">
    <source>
        <dbReference type="ARBA" id="ARBA00007319"/>
    </source>
</evidence>
<comment type="caution">
    <text evidence="3">The sequence shown here is derived from an EMBL/GenBank/DDBJ whole genome shotgun (WGS) entry which is preliminary data.</text>
</comment>
<dbReference type="PRINTS" id="PR00599">
    <property type="entry name" value="MAPEPTIDASE"/>
</dbReference>
<dbReference type="FunFam" id="1.10.10.10:FF:000029">
    <property type="entry name" value="Proliferation-associated 2G4, a"/>
    <property type="match status" value="1"/>
</dbReference>
<dbReference type="SUPFAM" id="SSF55920">
    <property type="entry name" value="Creatinase/aminopeptidase"/>
    <property type="match status" value="1"/>
</dbReference>
<keyword evidence="3" id="KW-0645">Protease</keyword>
<dbReference type="AlphaFoldDB" id="A0A096PA54"/>
<proteinExistence type="inferred from homology"/>
<evidence type="ECO:0000313" key="3">
    <source>
        <dbReference type="EMBL" id="CEG00817.1"/>
    </source>
</evidence>
<dbReference type="InterPro" id="IPR001714">
    <property type="entry name" value="Pept_M24_MAP"/>
</dbReference>
<dbReference type="KEGG" id="ota:OT_ostta20g00110"/>
<dbReference type="FunCoup" id="A0A096PA54">
    <property type="interactions" value="1888"/>
</dbReference>
<name>A0A096PA54_OSTTA</name>
<organism evidence="3 4">
    <name type="scientific">Ostreococcus tauri</name>
    <name type="common">Marine green alga</name>
    <dbReference type="NCBI Taxonomy" id="70448"/>
    <lineage>
        <taxon>Eukaryota</taxon>
        <taxon>Viridiplantae</taxon>
        <taxon>Chlorophyta</taxon>
        <taxon>Mamiellophyceae</taxon>
        <taxon>Mamiellales</taxon>
        <taxon>Bathycoccaceae</taxon>
        <taxon>Ostreococcus</taxon>
    </lineage>
</organism>
<dbReference type="GO" id="GO:0004177">
    <property type="term" value="F:aminopeptidase activity"/>
    <property type="evidence" value="ECO:0007669"/>
    <property type="project" value="UniProtKB-KW"/>
</dbReference>
<dbReference type="Pfam" id="PF00557">
    <property type="entry name" value="Peptidase_M24"/>
    <property type="match status" value="1"/>
</dbReference>
<dbReference type="Gene3D" id="1.10.10.10">
    <property type="entry name" value="Winged helix-like DNA-binding domain superfamily/Winged helix DNA-binding domain"/>
    <property type="match status" value="1"/>
</dbReference>
<evidence type="ECO:0000259" key="2">
    <source>
        <dbReference type="Pfam" id="PF00557"/>
    </source>
</evidence>
<feature type="domain" description="Peptidase M24" evidence="2">
    <location>
        <begin position="37"/>
        <end position="214"/>
    </location>
</feature>
<evidence type="ECO:0000313" key="4">
    <source>
        <dbReference type="Proteomes" id="UP000009170"/>
    </source>
</evidence>
<comment type="similarity">
    <text evidence="1">Belongs to the peptidase M24 family.</text>
</comment>
<dbReference type="CDD" id="cd01089">
    <property type="entry name" value="PA2G4-like"/>
    <property type="match status" value="1"/>
</dbReference>
<dbReference type="InterPro" id="IPR000994">
    <property type="entry name" value="Pept_M24"/>
</dbReference>
<keyword evidence="4" id="KW-1185">Reference proteome</keyword>
<dbReference type="Proteomes" id="UP000009170">
    <property type="component" value="Unassembled WGS sequence"/>
</dbReference>
<gene>
    <name evidence="3" type="ORF">OT_ostta20g00110</name>
</gene>